<keyword evidence="3" id="KW-1185">Reference proteome</keyword>
<dbReference type="PROSITE" id="PS51186">
    <property type="entry name" value="GNAT"/>
    <property type="match status" value="1"/>
</dbReference>
<dbReference type="AlphaFoldDB" id="A0AAN1XSZ4"/>
<dbReference type="KEGG" id="vab:WPS_04100"/>
<dbReference type="Gene3D" id="3.40.630.30">
    <property type="match status" value="1"/>
</dbReference>
<sequence>MSALVRAASADDLAALEPILPAFLAPPHKRGRLLRALAAGDVYVAEDGGAIVGFSWLTEFFAHTFVNALAVAAERRRSGYAGDLLAHAATRAVSNRIFTSTNRSNAAMHAVLSRYGWTRCGEVDHLDPGDPEVFYVRYLSG</sequence>
<proteinExistence type="predicted"/>
<evidence type="ECO:0000313" key="2">
    <source>
        <dbReference type="EMBL" id="BDE05134.1"/>
    </source>
</evidence>
<evidence type="ECO:0000313" key="3">
    <source>
        <dbReference type="Proteomes" id="UP001317532"/>
    </source>
</evidence>
<dbReference type="SUPFAM" id="SSF55729">
    <property type="entry name" value="Acyl-CoA N-acyltransferases (Nat)"/>
    <property type="match status" value="1"/>
</dbReference>
<dbReference type="GO" id="GO:0016747">
    <property type="term" value="F:acyltransferase activity, transferring groups other than amino-acyl groups"/>
    <property type="evidence" value="ECO:0007669"/>
    <property type="project" value="InterPro"/>
</dbReference>
<feature type="domain" description="N-acetyltransferase" evidence="1">
    <location>
        <begin position="3"/>
        <end position="140"/>
    </location>
</feature>
<accession>A0AAN1XSZ4</accession>
<gene>
    <name evidence="2" type="ORF">WPS_04100</name>
</gene>
<protein>
    <recommendedName>
        <fullName evidence="1">N-acetyltransferase domain-containing protein</fullName>
    </recommendedName>
</protein>
<reference evidence="2 3" key="1">
    <citation type="journal article" date="2022" name="ISME Commun">
        <title>Vulcanimicrobium alpinus gen. nov. sp. nov., the first cultivated representative of the candidate phylum 'Eremiobacterota', is a metabolically versatile aerobic anoxygenic phototroph.</title>
        <authorList>
            <person name="Yabe S."/>
            <person name="Muto K."/>
            <person name="Abe K."/>
            <person name="Yokota A."/>
            <person name="Staudigel H."/>
            <person name="Tebo B.M."/>
        </authorList>
    </citation>
    <scope>NUCLEOTIDE SEQUENCE [LARGE SCALE GENOMIC DNA]</scope>
    <source>
        <strain evidence="2 3">WC8-2</strain>
    </source>
</reference>
<name>A0AAN1XSZ4_UNVUL</name>
<organism evidence="2 3">
    <name type="scientific">Vulcanimicrobium alpinum</name>
    <dbReference type="NCBI Taxonomy" id="3016050"/>
    <lineage>
        <taxon>Bacteria</taxon>
        <taxon>Bacillati</taxon>
        <taxon>Vulcanimicrobiota</taxon>
        <taxon>Vulcanimicrobiia</taxon>
        <taxon>Vulcanimicrobiales</taxon>
        <taxon>Vulcanimicrobiaceae</taxon>
        <taxon>Vulcanimicrobium</taxon>
    </lineage>
</organism>
<evidence type="ECO:0000259" key="1">
    <source>
        <dbReference type="PROSITE" id="PS51186"/>
    </source>
</evidence>
<dbReference type="CDD" id="cd04301">
    <property type="entry name" value="NAT_SF"/>
    <property type="match status" value="1"/>
</dbReference>
<dbReference type="Pfam" id="PF00583">
    <property type="entry name" value="Acetyltransf_1"/>
    <property type="match status" value="1"/>
</dbReference>
<dbReference type="InterPro" id="IPR016181">
    <property type="entry name" value="Acyl_CoA_acyltransferase"/>
</dbReference>
<dbReference type="RefSeq" id="WP_317996199.1">
    <property type="nucleotide sequence ID" value="NZ_AP025523.1"/>
</dbReference>
<dbReference type="Proteomes" id="UP001317532">
    <property type="component" value="Chromosome"/>
</dbReference>
<dbReference type="InterPro" id="IPR000182">
    <property type="entry name" value="GNAT_dom"/>
</dbReference>
<dbReference type="EMBL" id="AP025523">
    <property type="protein sequence ID" value="BDE05134.1"/>
    <property type="molecule type" value="Genomic_DNA"/>
</dbReference>